<dbReference type="AlphaFoldDB" id="A0A0D1E8M2"/>
<dbReference type="STRING" id="237631.A0A0D1E8M2"/>
<dbReference type="RefSeq" id="XP_011386748.1">
    <property type="nucleotide sequence ID" value="XM_011388446.1"/>
</dbReference>
<evidence type="ECO:0000313" key="3">
    <source>
        <dbReference type="Proteomes" id="UP000000561"/>
    </source>
</evidence>
<dbReference type="Proteomes" id="UP000000561">
    <property type="component" value="Chromosome 1"/>
</dbReference>
<name>A0A0D1E8M2_MYCMD</name>
<proteinExistence type="predicted"/>
<dbReference type="OrthoDB" id="3344688at2759"/>
<keyword evidence="3" id="KW-1185">Reference proteome</keyword>
<organism evidence="2 3">
    <name type="scientific">Mycosarcoma maydis</name>
    <name type="common">Corn smut fungus</name>
    <name type="synonym">Ustilago maydis</name>
    <dbReference type="NCBI Taxonomy" id="5270"/>
    <lineage>
        <taxon>Eukaryota</taxon>
        <taxon>Fungi</taxon>
        <taxon>Dikarya</taxon>
        <taxon>Basidiomycota</taxon>
        <taxon>Ustilaginomycotina</taxon>
        <taxon>Ustilaginomycetes</taxon>
        <taxon>Ustilaginales</taxon>
        <taxon>Ustilaginaceae</taxon>
        <taxon>Mycosarcoma</taxon>
    </lineage>
</organism>
<accession>A0A0D1E8M2</accession>
<protein>
    <recommendedName>
        <fullName evidence="1">Reverse transcriptase Ty1/copia-type domain-containing protein</fullName>
    </recommendedName>
</protein>
<dbReference type="KEGG" id="uma:UMAG_11420"/>
<sequence>MGFSSLPCAPCVYLRGTGDSKIIIAVYVDDMLITGPDRKGVDAVKAAITTKWKITDNGRAKELLKIRISRNRQARTLTLDQRAYIESIIKQWLPKNSKSWCPMDSTPVPAPMDFVPSAALKEQYPALVGKLLCVSTPSDPTSISLSIALPVTCRDPHNPPWRQP</sequence>
<evidence type="ECO:0000313" key="2">
    <source>
        <dbReference type="EMBL" id="KIS71781.1"/>
    </source>
</evidence>
<reference evidence="2 3" key="1">
    <citation type="journal article" date="2006" name="Nature">
        <title>Insights from the genome of the biotrophic fungal plant pathogen Ustilago maydis.</title>
        <authorList>
            <person name="Kamper J."/>
            <person name="Kahmann R."/>
            <person name="Bolker M."/>
            <person name="Ma L.J."/>
            <person name="Brefort T."/>
            <person name="Saville B.J."/>
            <person name="Banuett F."/>
            <person name="Kronstad J.W."/>
            <person name="Gold S.E."/>
            <person name="Muller O."/>
            <person name="Perlin M.H."/>
            <person name="Wosten H.A."/>
            <person name="de Vries R."/>
            <person name="Ruiz-Herrera J."/>
            <person name="Reynaga-Pena C.G."/>
            <person name="Snetselaar K."/>
            <person name="McCann M."/>
            <person name="Perez-Martin J."/>
            <person name="Feldbrugge M."/>
            <person name="Basse C.W."/>
            <person name="Steinberg G."/>
            <person name="Ibeas J.I."/>
            <person name="Holloman W."/>
            <person name="Guzman P."/>
            <person name="Farman M."/>
            <person name="Stajich J.E."/>
            <person name="Sentandreu R."/>
            <person name="Gonzalez-Prieto J.M."/>
            <person name="Kennell J.C."/>
            <person name="Molina L."/>
            <person name="Schirawski J."/>
            <person name="Mendoza-Mendoza A."/>
            <person name="Greilinger D."/>
            <person name="Munch K."/>
            <person name="Rossel N."/>
            <person name="Scherer M."/>
            <person name="Vranes M."/>
            <person name="Ladendorf O."/>
            <person name="Vincon V."/>
            <person name="Fuchs U."/>
            <person name="Sandrock B."/>
            <person name="Meng S."/>
            <person name="Ho E.C."/>
            <person name="Cahill M.J."/>
            <person name="Boyce K.J."/>
            <person name="Klose J."/>
            <person name="Klosterman S.J."/>
            <person name="Deelstra H.J."/>
            <person name="Ortiz-Castellanos L."/>
            <person name="Li W."/>
            <person name="Sanchez-Alonso P."/>
            <person name="Schreier P.H."/>
            <person name="Hauser-Hahn I."/>
            <person name="Vaupel M."/>
            <person name="Koopmann E."/>
            <person name="Friedrich G."/>
            <person name="Voss H."/>
            <person name="Schluter T."/>
            <person name="Margolis J."/>
            <person name="Platt D."/>
            <person name="Swimmer C."/>
            <person name="Gnirke A."/>
            <person name="Chen F."/>
            <person name="Vysotskaia V."/>
            <person name="Mannhaupt G."/>
            <person name="Guldener U."/>
            <person name="Munsterkotter M."/>
            <person name="Haase D."/>
            <person name="Oesterheld M."/>
            <person name="Mewes H.W."/>
            <person name="Mauceli E.W."/>
            <person name="DeCaprio D."/>
            <person name="Wade C.M."/>
            <person name="Butler J."/>
            <person name="Young S."/>
            <person name="Jaffe D.B."/>
            <person name="Calvo S."/>
            <person name="Nusbaum C."/>
            <person name="Galagan J."/>
            <person name="Birren B.W."/>
        </authorList>
    </citation>
    <scope>NUCLEOTIDE SEQUENCE [LARGE SCALE GENOMIC DNA]</scope>
    <source>
        <strain evidence="3">DSM 14603 / FGSC 9021 / UM521</strain>
    </source>
</reference>
<dbReference type="GeneID" id="23567305"/>
<dbReference type="InterPro" id="IPR013103">
    <property type="entry name" value="RVT_2"/>
</dbReference>
<dbReference type="Pfam" id="PF07727">
    <property type="entry name" value="RVT_2"/>
    <property type="match status" value="1"/>
</dbReference>
<dbReference type="EMBL" id="CM003140">
    <property type="protein sequence ID" value="KIS71781.1"/>
    <property type="molecule type" value="Genomic_DNA"/>
</dbReference>
<evidence type="ECO:0000259" key="1">
    <source>
        <dbReference type="Pfam" id="PF07727"/>
    </source>
</evidence>
<feature type="domain" description="Reverse transcriptase Ty1/copia-type" evidence="1">
    <location>
        <begin position="3"/>
        <end position="92"/>
    </location>
</feature>
<dbReference type="InParanoid" id="A0A0D1E8M2"/>
<gene>
    <name evidence="2" type="ORF">UMAG_11420</name>
</gene>
<dbReference type="VEuPathDB" id="FungiDB:UMAG_11420"/>